<accession>A0A9K3PAK7</accession>
<evidence type="ECO:0000313" key="3">
    <source>
        <dbReference type="Proteomes" id="UP000693970"/>
    </source>
</evidence>
<feature type="compositionally biased region" description="Polar residues" evidence="1">
    <location>
        <begin position="17"/>
        <end position="30"/>
    </location>
</feature>
<name>A0A9K3PAK7_9STRA</name>
<sequence length="199" mass="22847">MVAFFNSTQKQRESLVRQLTNPENDDTGSLHSGRVFQLDEGLSFERLRYQVQVQLQIAHLQQQQQQQLINDTSRNNNTNTMDNTDDVGNNTKNKGTNDQITYGQQVQQEEEKEDDTEMNDDDEYDNDDKEHQPVKKKRKKISFASVSTVERKHTDHHPDGENNDPITTTFHHTKCDHIPSRPPPLGPEPLAPKCTNPSP</sequence>
<organism evidence="2 3">
    <name type="scientific">Nitzschia inconspicua</name>
    <dbReference type="NCBI Taxonomy" id="303405"/>
    <lineage>
        <taxon>Eukaryota</taxon>
        <taxon>Sar</taxon>
        <taxon>Stramenopiles</taxon>
        <taxon>Ochrophyta</taxon>
        <taxon>Bacillariophyta</taxon>
        <taxon>Bacillariophyceae</taxon>
        <taxon>Bacillariophycidae</taxon>
        <taxon>Bacillariales</taxon>
        <taxon>Bacillariaceae</taxon>
        <taxon>Nitzschia</taxon>
    </lineage>
</organism>
<dbReference type="EMBL" id="JAGRRH010000029">
    <property type="protein sequence ID" value="KAG7339881.1"/>
    <property type="molecule type" value="Genomic_DNA"/>
</dbReference>
<feature type="region of interest" description="Disordered" evidence="1">
    <location>
        <begin position="72"/>
        <end position="199"/>
    </location>
</feature>
<evidence type="ECO:0000313" key="2">
    <source>
        <dbReference type="EMBL" id="KAG7339881.1"/>
    </source>
</evidence>
<feature type="compositionally biased region" description="Low complexity" evidence="1">
    <location>
        <begin position="72"/>
        <end position="91"/>
    </location>
</feature>
<gene>
    <name evidence="2" type="ORF">IV203_024931</name>
</gene>
<protein>
    <submittedName>
        <fullName evidence="2">Uncharacterized protein</fullName>
    </submittedName>
</protein>
<reference evidence="2" key="2">
    <citation type="submission" date="2021-04" db="EMBL/GenBank/DDBJ databases">
        <authorList>
            <person name="Podell S."/>
        </authorList>
    </citation>
    <scope>NUCLEOTIDE SEQUENCE</scope>
    <source>
        <strain evidence="2">Hildebrandi</strain>
    </source>
</reference>
<reference evidence="2" key="1">
    <citation type="journal article" date="2021" name="Sci. Rep.">
        <title>Diploid genomic architecture of Nitzschia inconspicua, an elite biomass production diatom.</title>
        <authorList>
            <person name="Oliver A."/>
            <person name="Podell S."/>
            <person name="Pinowska A."/>
            <person name="Traller J.C."/>
            <person name="Smith S.R."/>
            <person name="McClure R."/>
            <person name="Beliaev A."/>
            <person name="Bohutskyi P."/>
            <person name="Hill E.A."/>
            <person name="Rabines A."/>
            <person name="Zheng H."/>
            <person name="Allen L.Z."/>
            <person name="Kuo A."/>
            <person name="Grigoriev I.V."/>
            <person name="Allen A.E."/>
            <person name="Hazlebeck D."/>
            <person name="Allen E.E."/>
        </authorList>
    </citation>
    <scope>NUCLEOTIDE SEQUENCE</scope>
    <source>
        <strain evidence="2">Hildebrandi</strain>
    </source>
</reference>
<feature type="compositionally biased region" description="Acidic residues" evidence="1">
    <location>
        <begin position="108"/>
        <end position="127"/>
    </location>
</feature>
<feature type="compositionally biased region" description="Pro residues" evidence="1">
    <location>
        <begin position="180"/>
        <end position="190"/>
    </location>
</feature>
<keyword evidence="3" id="KW-1185">Reference proteome</keyword>
<feature type="region of interest" description="Disordered" evidence="1">
    <location>
        <begin position="1"/>
        <end position="32"/>
    </location>
</feature>
<dbReference type="Proteomes" id="UP000693970">
    <property type="component" value="Unassembled WGS sequence"/>
</dbReference>
<feature type="compositionally biased region" description="Polar residues" evidence="1">
    <location>
        <begin position="92"/>
        <end position="107"/>
    </location>
</feature>
<dbReference type="AlphaFoldDB" id="A0A9K3PAK7"/>
<feature type="compositionally biased region" description="Basic and acidic residues" evidence="1">
    <location>
        <begin position="149"/>
        <end position="160"/>
    </location>
</feature>
<evidence type="ECO:0000256" key="1">
    <source>
        <dbReference type="SAM" id="MobiDB-lite"/>
    </source>
</evidence>
<comment type="caution">
    <text evidence="2">The sequence shown here is derived from an EMBL/GenBank/DDBJ whole genome shotgun (WGS) entry which is preliminary data.</text>
</comment>
<proteinExistence type="predicted"/>